<feature type="region of interest" description="Disordered" evidence="6">
    <location>
        <begin position="69"/>
        <end position="95"/>
    </location>
</feature>
<sequence>MPKKDPRRSLWISLLGFEEDHPFPKYVDLCSKHFRESDFVDAPDGYRHIKFDAVPIPVHSAFDSARSVSPESSVSANSNNSPDEEQAVISSSDESQSEVDVLAIVPRSVEAGPDEKHMEITKPFAFGYELCSSKDKIEENQLPQVKSEQDIIDEEVAENKCFLLPTARIKEEFAYTDEEVVENKCVLSPTARIKDEFAYTDDQIVKNKWLMAPSARIKEEFAYTDDEVTEIKCFLPSTSSIKEEFAYSDDNKNDALDIEHMVKNELESDSPDSSTSTISAPETRAIEGYLAMYLREQITDGQFAECITPTTNSCYLIRLPKEEIHQNMSPKSEGPIRSSSESDDDTFSDGLRYGSGDSKHKERQKMS</sequence>
<evidence type="ECO:0000256" key="1">
    <source>
        <dbReference type="ARBA" id="ARBA00022723"/>
    </source>
</evidence>
<evidence type="ECO:0000256" key="5">
    <source>
        <dbReference type="PROSITE-ProRule" id="PRU00309"/>
    </source>
</evidence>
<evidence type="ECO:0000313" key="9">
    <source>
        <dbReference type="Proteomes" id="UP000410492"/>
    </source>
</evidence>
<feature type="domain" description="THAP-type" evidence="7">
    <location>
        <begin position="1"/>
        <end position="58"/>
    </location>
</feature>
<keyword evidence="2 5" id="KW-0863">Zinc-finger</keyword>
<accession>A0A653BG22</accession>
<evidence type="ECO:0000313" key="8">
    <source>
        <dbReference type="EMBL" id="VEN34526.1"/>
    </source>
</evidence>
<evidence type="ECO:0000256" key="4">
    <source>
        <dbReference type="ARBA" id="ARBA00023125"/>
    </source>
</evidence>
<dbReference type="Proteomes" id="UP000410492">
    <property type="component" value="Unassembled WGS sequence"/>
</dbReference>
<reference evidence="8 9" key="1">
    <citation type="submission" date="2019-01" db="EMBL/GenBank/DDBJ databases">
        <authorList>
            <person name="Sayadi A."/>
        </authorList>
    </citation>
    <scope>NUCLEOTIDE SEQUENCE [LARGE SCALE GENOMIC DNA]</scope>
</reference>
<name>A0A653BG22_CALMS</name>
<dbReference type="GO" id="GO:0003677">
    <property type="term" value="F:DNA binding"/>
    <property type="evidence" value="ECO:0007669"/>
    <property type="project" value="UniProtKB-UniRule"/>
</dbReference>
<dbReference type="AlphaFoldDB" id="A0A653BG22"/>
<dbReference type="PROSITE" id="PS50950">
    <property type="entry name" value="ZF_THAP"/>
    <property type="match status" value="1"/>
</dbReference>
<keyword evidence="3" id="KW-0862">Zinc</keyword>
<evidence type="ECO:0000259" key="7">
    <source>
        <dbReference type="PROSITE" id="PS50950"/>
    </source>
</evidence>
<dbReference type="InterPro" id="IPR006612">
    <property type="entry name" value="THAP_Znf"/>
</dbReference>
<dbReference type="OrthoDB" id="6780303at2759"/>
<feature type="compositionally biased region" description="Basic and acidic residues" evidence="6">
    <location>
        <begin position="357"/>
        <end position="367"/>
    </location>
</feature>
<evidence type="ECO:0000256" key="3">
    <source>
        <dbReference type="ARBA" id="ARBA00022833"/>
    </source>
</evidence>
<keyword evidence="4 5" id="KW-0238">DNA-binding</keyword>
<keyword evidence="9" id="KW-1185">Reference proteome</keyword>
<dbReference type="GO" id="GO:0008270">
    <property type="term" value="F:zinc ion binding"/>
    <property type="evidence" value="ECO:0007669"/>
    <property type="project" value="UniProtKB-KW"/>
</dbReference>
<feature type="region of interest" description="Disordered" evidence="6">
    <location>
        <begin position="324"/>
        <end position="367"/>
    </location>
</feature>
<evidence type="ECO:0000256" key="2">
    <source>
        <dbReference type="ARBA" id="ARBA00022771"/>
    </source>
</evidence>
<protein>
    <recommendedName>
        <fullName evidence="7">THAP-type domain-containing protein</fullName>
    </recommendedName>
</protein>
<organism evidence="8 9">
    <name type="scientific">Callosobruchus maculatus</name>
    <name type="common">Southern cowpea weevil</name>
    <name type="synonym">Pulse bruchid</name>
    <dbReference type="NCBI Taxonomy" id="64391"/>
    <lineage>
        <taxon>Eukaryota</taxon>
        <taxon>Metazoa</taxon>
        <taxon>Ecdysozoa</taxon>
        <taxon>Arthropoda</taxon>
        <taxon>Hexapoda</taxon>
        <taxon>Insecta</taxon>
        <taxon>Pterygota</taxon>
        <taxon>Neoptera</taxon>
        <taxon>Endopterygota</taxon>
        <taxon>Coleoptera</taxon>
        <taxon>Polyphaga</taxon>
        <taxon>Cucujiformia</taxon>
        <taxon>Chrysomeloidea</taxon>
        <taxon>Chrysomelidae</taxon>
        <taxon>Bruchinae</taxon>
        <taxon>Bruchini</taxon>
        <taxon>Callosobruchus</taxon>
    </lineage>
</organism>
<feature type="compositionally biased region" description="Low complexity" evidence="6">
    <location>
        <begin position="69"/>
        <end position="81"/>
    </location>
</feature>
<gene>
    <name evidence="8" type="ORF">CALMAC_LOCUS684</name>
</gene>
<dbReference type="SUPFAM" id="SSF57716">
    <property type="entry name" value="Glucocorticoid receptor-like (DNA-binding domain)"/>
    <property type="match status" value="1"/>
</dbReference>
<dbReference type="Pfam" id="PF05485">
    <property type="entry name" value="THAP"/>
    <property type="match status" value="1"/>
</dbReference>
<evidence type="ECO:0000256" key="6">
    <source>
        <dbReference type="SAM" id="MobiDB-lite"/>
    </source>
</evidence>
<keyword evidence="1" id="KW-0479">Metal-binding</keyword>
<proteinExistence type="predicted"/>
<dbReference type="EMBL" id="CAACVG010000772">
    <property type="protein sequence ID" value="VEN34526.1"/>
    <property type="molecule type" value="Genomic_DNA"/>
</dbReference>